<dbReference type="Pfam" id="PF01479">
    <property type="entry name" value="S4"/>
    <property type="match status" value="1"/>
</dbReference>
<dbReference type="GO" id="GO:0160141">
    <property type="term" value="F:23S rRNA pseudouridine(955/2504/2580) synthase activity"/>
    <property type="evidence" value="ECO:0007669"/>
    <property type="project" value="UniProtKB-EC"/>
</dbReference>
<dbReference type="CDD" id="cd02869">
    <property type="entry name" value="PseudoU_synth_RluA_like"/>
    <property type="match status" value="1"/>
</dbReference>
<dbReference type="SMART" id="SM00363">
    <property type="entry name" value="S4"/>
    <property type="match status" value="1"/>
</dbReference>
<evidence type="ECO:0000256" key="6">
    <source>
        <dbReference type="ARBA" id="ARBA00023235"/>
    </source>
</evidence>
<name>A0A7C4GH40_9BACT</name>
<dbReference type="InterPro" id="IPR006224">
    <property type="entry name" value="PsdUridine_synth_RluA-like_CS"/>
</dbReference>
<dbReference type="InterPro" id="IPR036986">
    <property type="entry name" value="S4_RNA-bd_sf"/>
</dbReference>
<comment type="catalytic activity">
    <reaction evidence="1">
        <text>uridine(955/2504/2580) in 23S rRNA = pseudouridine(955/2504/2580) in 23S rRNA</text>
        <dbReference type="Rhea" id="RHEA:42528"/>
        <dbReference type="Rhea" id="RHEA-COMP:10099"/>
        <dbReference type="Rhea" id="RHEA-COMP:10100"/>
        <dbReference type="ChEBI" id="CHEBI:65314"/>
        <dbReference type="ChEBI" id="CHEBI:65315"/>
        <dbReference type="EC" id="5.4.99.24"/>
    </reaction>
</comment>
<dbReference type="EMBL" id="DSZY01000006">
    <property type="protein sequence ID" value="HGU39820.1"/>
    <property type="molecule type" value="Genomic_DNA"/>
</dbReference>
<dbReference type="Pfam" id="PF00849">
    <property type="entry name" value="PseudoU_synth_2"/>
    <property type="match status" value="1"/>
</dbReference>
<evidence type="ECO:0000256" key="1">
    <source>
        <dbReference type="ARBA" id="ARBA00000381"/>
    </source>
</evidence>
<proteinExistence type="inferred from homology"/>
<evidence type="ECO:0000256" key="9">
    <source>
        <dbReference type="RuleBase" id="RU362028"/>
    </source>
</evidence>
<evidence type="ECO:0000256" key="4">
    <source>
        <dbReference type="ARBA" id="ARBA00022552"/>
    </source>
</evidence>
<dbReference type="CDD" id="cd00165">
    <property type="entry name" value="S4"/>
    <property type="match status" value="1"/>
</dbReference>
<dbReference type="InterPro" id="IPR006145">
    <property type="entry name" value="PsdUridine_synth_RsuA/RluA"/>
</dbReference>
<feature type="active site" evidence="7">
    <location>
        <position position="138"/>
    </location>
</feature>
<keyword evidence="4" id="KW-0698">rRNA processing</keyword>
<dbReference type="PANTHER" id="PTHR21600:SF92">
    <property type="entry name" value="RIBOSOMAL LARGE SUBUNIT PSEUDOURIDINE SYNTHASE C"/>
    <property type="match status" value="1"/>
</dbReference>
<dbReference type="InterPro" id="IPR002942">
    <property type="entry name" value="S4_RNA-bd"/>
</dbReference>
<dbReference type="GO" id="GO:0000455">
    <property type="term" value="P:enzyme-directed rRNA pseudouridine synthesis"/>
    <property type="evidence" value="ECO:0007669"/>
    <property type="project" value="UniProtKB-ARBA"/>
</dbReference>
<dbReference type="AlphaFoldDB" id="A0A7C4GH40"/>
<protein>
    <recommendedName>
        <fullName evidence="9">Pseudouridine synthase</fullName>
        <ecNumber evidence="9">5.4.99.-</ecNumber>
    </recommendedName>
</protein>
<dbReference type="InterPro" id="IPR020103">
    <property type="entry name" value="PsdUridine_synth_cat_dom_sf"/>
</dbReference>
<organism evidence="11">
    <name type="scientific">Fervidobacterium thailandense</name>
    <dbReference type="NCBI Taxonomy" id="1008305"/>
    <lineage>
        <taxon>Bacteria</taxon>
        <taxon>Thermotogati</taxon>
        <taxon>Thermotogota</taxon>
        <taxon>Thermotogae</taxon>
        <taxon>Thermotogales</taxon>
        <taxon>Fervidobacteriaceae</taxon>
        <taxon>Fervidobacterium</taxon>
    </lineage>
</organism>
<dbReference type="SUPFAM" id="SSF55174">
    <property type="entry name" value="Alpha-L RNA-binding motif"/>
    <property type="match status" value="1"/>
</dbReference>
<gene>
    <name evidence="11" type="ORF">ENT77_01260</name>
</gene>
<dbReference type="Gene3D" id="3.30.2350.10">
    <property type="entry name" value="Pseudouridine synthase"/>
    <property type="match status" value="1"/>
</dbReference>
<dbReference type="NCBIfam" id="TIGR00005">
    <property type="entry name" value="rluA_subfam"/>
    <property type="match status" value="1"/>
</dbReference>
<dbReference type="InterPro" id="IPR050188">
    <property type="entry name" value="RluA_PseudoU_synthase"/>
</dbReference>
<dbReference type="PROSITE" id="PS50889">
    <property type="entry name" value="S4"/>
    <property type="match status" value="1"/>
</dbReference>
<accession>A0A7C4GH40</accession>
<dbReference type="SUPFAM" id="SSF55120">
    <property type="entry name" value="Pseudouridine synthase"/>
    <property type="match status" value="1"/>
</dbReference>
<dbReference type="PROSITE" id="PS01129">
    <property type="entry name" value="PSI_RLU"/>
    <property type="match status" value="1"/>
</dbReference>
<evidence type="ECO:0000256" key="3">
    <source>
        <dbReference type="ARBA" id="ARBA00010876"/>
    </source>
</evidence>
<reference evidence="11" key="1">
    <citation type="journal article" date="2020" name="mSystems">
        <title>Genome- and Community-Level Interaction Insights into Carbon Utilization and Element Cycling Functions of Hydrothermarchaeota in Hydrothermal Sediment.</title>
        <authorList>
            <person name="Zhou Z."/>
            <person name="Liu Y."/>
            <person name="Xu W."/>
            <person name="Pan J."/>
            <person name="Luo Z.H."/>
            <person name="Li M."/>
        </authorList>
    </citation>
    <scope>NUCLEOTIDE SEQUENCE [LARGE SCALE GENOMIC DNA]</scope>
    <source>
        <strain evidence="11">SpSt-609</strain>
    </source>
</reference>
<keyword evidence="5 8" id="KW-0694">RNA-binding</keyword>
<comment type="similarity">
    <text evidence="3 9">Belongs to the pseudouridine synthase RluA family.</text>
</comment>
<dbReference type="GO" id="GO:0003723">
    <property type="term" value="F:RNA binding"/>
    <property type="evidence" value="ECO:0007669"/>
    <property type="project" value="UniProtKB-KW"/>
</dbReference>
<dbReference type="Gene3D" id="3.10.290.10">
    <property type="entry name" value="RNA-binding S4 domain"/>
    <property type="match status" value="1"/>
</dbReference>
<dbReference type="EC" id="5.4.99.-" evidence="9"/>
<evidence type="ECO:0000256" key="5">
    <source>
        <dbReference type="ARBA" id="ARBA00022884"/>
    </source>
</evidence>
<comment type="catalytic activity">
    <reaction evidence="9">
        <text>a uridine in RNA = a pseudouridine in RNA</text>
        <dbReference type="Rhea" id="RHEA:48348"/>
        <dbReference type="Rhea" id="RHEA-COMP:12068"/>
        <dbReference type="Rhea" id="RHEA-COMP:12069"/>
        <dbReference type="ChEBI" id="CHEBI:65314"/>
        <dbReference type="ChEBI" id="CHEBI:65315"/>
    </reaction>
</comment>
<evidence type="ECO:0000256" key="8">
    <source>
        <dbReference type="PROSITE-ProRule" id="PRU00182"/>
    </source>
</evidence>
<comment type="caution">
    <text evidence="11">The sequence shown here is derived from an EMBL/GenBank/DDBJ whole genome shotgun (WGS) entry which is preliminary data.</text>
</comment>
<dbReference type="InterPro" id="IPR006225">
    <property type="entry name" value="PsdUridine_synth_RluC/D"/>
</dbReference>
<feature type="domain" description="RNA-binding S4" evidence="10">
    <location>
        <begin position="14"/>
        <end position="79"/>
    </location>
</feature>
<evidence type="ECO:0000256" key="2">
    <source>
        <dbReference type="ARBA" id="ARBA00002876"/>
    </source>
</evidence>
<comment type="function">
    <text evidence="2">Responsible for synthesis of pseudouridine from uracil at positions 955, 2504 and 2580 in 23S ribosomal RNA.</text>
</comment>
<evidence type="ECO:0000259" key="10">
    <source>
        <dbReference type="SMART" id="SM00363"/>
    </source>
</evidence>
<evidence type="ECO:0000313" key="11">
    <source>
        <dbReference type="EMBL" id="HGU39820.1"/>
    </source>
</evidence>
<dbReference type="PANTHER" id="PTHR21600">
    <property type="entry name" value="MITOCHONDRIAL RNA PSEUDOURIDINE SYNTHASE"/>
    <property type="match status" value="1"/>
</dbReference>
<sequence length="304" mass="35049">MHNSWIVDERNYFSRLDKFLRHELKHVPLSAIYKFIRTGKVFINKKRIRNASAKLEIGDIVEIVGEDLTKYSRDYTELKPVSMKLDIIFEDARLLVINKPTGLSVHPGKNVSRPSLIEGLMYYAQKNGFEAFLVHRLDKETSGVLIVAKDRNTARVLGELISSRFVVKKYLALVFGKIHVPRRIEEPIDGQEALTKVVPLKQFHWNVNGYEHTLTLLDVEIETGRKHQIRKHLSKIGTPIVCDNEYGNFQLNRLFSKHFGLKRQFLHCKLLGFELDGKRYEFEAPLPGDLSTVLEILTSGRGLR</sequence>
<evidence type="ECO:0000256" key="7">
    <source>
        <dbReference type="PIRSR" id="PIRSR606225-1"/>
    </source>
</evidence>
<keyword evidence="6 9" id="KW-0413">Isomerase</keyword>